<dbReference type="CDD" id="cd02070">
    <property type="entry name" value="corrinoid_protein_B12-BD"/>
    <property type="match status" value="1"/>
</dbReference>
<proteinExistence type="inferred from homology"/>
<evidence type="ECO:0000313" key="7">
    <source>
        <dbReference type="Proteomes" id="UP000183954"/>
    </source>
</evidence>
<dbReference type="Pfam" id="PF02310">
    <property type="entry name" value="B12-binding"/>
    <property type="match status" value="1"/>
</dbReference>
<evidence type="ECO:0000313" key="6">
    <source>
        <dbReference type="EMBL" id="SHJ14608.1"/>
    </source>
</evidence>
<dbReference type="STRING" id="1121420.SAMN02746098_05239"/>
<keyword evidence="6" id="KW-0808">Transferase</keyword>
<evidence type="ECO:0000256" key="2">
    <source>
        <dbReference type="ARBA" id="ARBA00022723"/>
    </source>
</evidence>
<dbReference type="RefSeq" id="WP_073033459.1">
    <property type="nucleotide sequence ID" value="NZ_FQXJ01000040.1"/>
</dbReference>
<evidence type="ECO:0000259" key="5">
    <source>
        <dbReference type="PROSITE" id="PS51337"/>
    </source>
</evidence>
<dbReference type="GO" id="GO:0008705">
    <property type="term" value="F:methionine synthase activity"/>
    <property type="evidence" value="ECO:0007669"/>
    <property type="project" value="TreeGrafter"/>
</dbReference>
<dbReference type="SUPFAM" id="SSF52242">
    <property type="entry name" value="Cobalamin (vitamin B12)-binding domain"/>
    <property type="match status" value="1"/>
</dbReference>
<dbReference type="PROSITE" id="PS51337">
    <property type="entry name" value="B12_BINDING_NTER"/>
    <property type="match status" value="1"/>
</dbReference>
<dbReference type="GO" id="GO:0046653">
    <property type="term" value="P:tetrahydrofolate metabolic process"/>
    <property type="evidence" value="ECO:0007669"/>
    <property type="project" value="TreeGrafter"/>
</dbReference>
<dbReference type="InterPro" id="IPR050554">
    <property type="entry name" value="Met_Synthase/Corrinoid"/>
</dbReference>
<dbReference type="PANTHER" id="PTHR45833">
    <property type="entry name" value="METHIONINE SYNTHASE"/>
    <property type="match status" value="1"/>
</dbReference>
<feature type="domain" description="B12-binding" evidence="4">
    <location>
        <begin position="87"/>
        <end position="208"/>
    </location>
</feature>
<dbReference type="GO" id="GO:0032259">
    <property type="term" value="P:methylation"/>
    <property type="evidence" value="ECO:0007669"/>
    <property type="project" value="UniProtKB-KW"/>
</dbReference>
<dbReference type="EMBL" id="FQXJ01000040">
    <property type="protein sequence ID" value="SHJ14608.1"/>
    <property type="molecule type" value="Genomic_DNA"/>
</dbReference>
<dbReference type="Proteomes" id="UP000183954">
    <property type="component" value="Unassembled WGS sequence"/>
</dbReference>
<dbReference type="Gene3D" id="1.10.1240.10">
    <property type="entry name" value="Methionine synthase domain"/>
    <property type="match status" value="1"/>
</dbReference>
<gene>
    <name evidence="6" type="ORF">SAMN02746098_05239</name>
</gene>
<dbReference type="SMART" id="SM01018">
    <property type="entry name" value="B12-binding_2"/>
    <property type="match status" value="1"/>
</dbReference>
<dbReference type="GO" id="GO:0046872">
    <property type="term" value="F:metal ion binding"/>
    <property type="evidence" value="ECO:0007669"/>
    <property type="project" value="UniProtKB-KW"/>
</dbReference>
<evidence type="ECO:0000256" key="3">
    <source>
        <dbReference type="ARBA" id="ARBA00023285"/>
    </source>
</evidence>
<organism evidence="6 7">
    <name type="scientific">Desulfosporosinus lacus DSM 15449</name>
    <dbReference type="NCBI Taxonomy" id="1121420"/>
    <lineage>
        <taxon>Bacteria</taxon>
        <taxon>Bacillati</taxon>
        <taxon>Bacillota</taxon>
        <taxon>Clostridia</taxon>
        <taxon>Eubacteriales</taxon>
        <taxon>Desulfitobacteriaceae</taxon>
        <taxon>Desulfosporosinus</taxon>
    </lineage>
</organism>
<dbReference type="SUPFAM" id="SSF47644">
    <property type="entry name" value="Methionine synthase domain"/>
    <property type="match status" value="1"/>
</dbReference>
<accession>A0A1M6GX99</accession>
<keyword evidence="3" id="KW-0170">Cobalt</keyword>
<dbReference type="InterPro" id="IPR036594">
    <property type="entry name" value="Meth_synthase_dom"/>
</dbReference>
<protein>
    <submittedName>
        <fullName evidence="6">5-methyltetrahydrofolate--homocysteine methyltransferase</fullName>
    </submittedName>
</protein>
<comment type="similarity">
    <text evidence="1">Belongs to the methylamine corrinoid protein family.</text>
</comment>
<reference evidence="7" key="1">
    <citation type="submission" date="2016-11" db="EMBL/GenBank/DDBJ databases">
        <authorList>
            <person name="Varghese N."/>
            <person name="Submissions S."/>
        </authorList>
    </citation>
    <scope>NUCLEOTIDE SEQUENCE [LARGE SCALE GENOMIC DNA]</scope>
    <source>
        <strain evidence="7">DSM 15449</strain>
    </source>
</reference>
<dbReference type="PROSITE" id="PS51332">
    <property type="entry name" value="B12_BINDING"/>
    <property type="match status" value="1"/>
</dbReference>
<dbReference type="InterPro" id="IPR036724">
    <property type="entry name" value="Cobalamin-bd_sf"/>
</dbReference>
<evidence type="ECO:0000256" key="1">
    <source>
        <dbReference type="ARBA" id="ARBA00010854"/>
    </source>
</evidence>
<dbReference type="PANTHER" id="PTHR45833:SF1">
    <property type="entry name" value="METHIONINE SYNTHASE"/>
    <property type="match status" value="1"/>
</dbReference>
<sequence>MSVQNIYAGVVEFNIDKVVSLVEAEIKNGTDVSEILSNGLIAAMDEVGQRYSEGEFFVPEMLMAAKAMKAGLEVLKPLLSQGESEKKGTIIIGTVKGDLHDIGKNLVSMMMEGAGFEVYDLGVDVDTEKFLATAKEKKADVICMSALLTTTMPFMEVTVKAIREQGLSFKTMVGGAPVSEDFAKKIGADGWSTDAPGAVETARKLTAK</sequence>
<dbReference type="OrthoDB" id="9783599at2"/>
<dbReference type="AlphaFoldDB" id="A0A1M6GX99"/>
<dbReference type="FunFam" id="3.40.50.280:FF:000003">
    <property type="entry name" value="Dimethylamine methyltransferase corrinoid protein"/>
    <property type="match status" value="1"/>
</dbReference>
<name>A0A1M6GX99_9FIRM</name>
<keyword evidence="7" id="KW-1185">Reference proteome</keyword>
<feature type="domain" description="B12-binding N-terminal" evidence="5">
    <location>
        <begin position="1"/>
        <end position="87"/>
    </location>
</feature>
<dbReference type="InterPro" id="IPR003759">
    <property type="entry name" value="Cbl-bd_cap"/>
</dbReference>
<keyword evidence="2" id="KW-0479">Metal-binding</keyword>
<dbReference type="Pfam" id="PF02607">
    <property type="entry name" value="B12-binding_2"/>
    <property type="match status" value="1"/>
</dbReference>
<keyword evidence="6" id="KW-0489">Methyltransferase</keyword>
<dbReference type="GO" id="GO:0005829">
    <property type="term" value="C:cytosol"/>
    <property type="evidence" value="ECO:0007669"/>
    <property type="project" value="TreeGrafter"/>
</dbReference>
<evidence type="ECO:0000259" key="4">
    <source>
        <dbReference type="PROSITE" id="PS51332"/>
    </source>
</evidence>
<dbReference type="GO" id="GO:0031419">
    <property type="term" value="F:cobalamin binding"/>
    <property type="evidence" value="ECO:0007669"/>
    <property type="project" value="InterPro"/>
</dbReference>
<dbReference type="InterPro" id="IPR006158">
    <property type="entry name" value="Cobalamin-bd"/>
</dbReference>
<dbReference type="GO" id="GO:0050667">
    <property type="term" value="P:homocysteine metabolic process"/>
    <property type="evidence" value="ECO:0007669"/>
    <property type="project" value="TreeGrafter"/>
</dbReference>
<dbReference type="Gene3D" id="3.40.50.280">
    <property type="entry name" value="Cobalamin-binding domain"/>
    <property type="match status" value="1"/>
</dbReference>